<dbReference type="Pfam" id="PF04607">
    <property type="entry name" value="RelA_SpoT"/>
    <property type="match status" value="1"/>
</dbReference>
<protein>
    <recommendedName>
        <fullName evidence="1">RelA/SpoT domain-containing protein</fullName>
    </recommendedName>
</protein>
<evidence type="ECO:0000313" key="2">
    <source>
        <dbReference type="EMBL" id="MCC3298023.1"/>
    </source>
</evidence>
<dbReference type="EMBL" id="JAJFZV010000009">
    <property type="protein sequence ID" value="MCC3298023.1"/>
    <property type="molecule type" value="Genomic_DNA"/>
</dbReference>
<accession>A0A9X1MDF4</accession>
<dbReference type="AlphaFoldDB" id="A0A9X1MDF4"/>
<evidence type="ECO:0000259" key="1">
    <source>
        <dbReference type="SMART" id="SM00954"/>
    </source>
</evidence>
<sequence>MQIPPVHSDQVEQWTQAFQAVRPQFEAAESAIHSAVVARLGDDGLNYHDIQHRVKGHGSLNTKLSRLLPDGAPKYPGGMQDIDDIIGLRVILFLESDISSAIGALAGAFDQLGHVDKASEQRSRGEFGYSGQHLVLAVPARRPPPGCDAFAGQRFEVQLRTILQHAWAEFEHDIRYKNGGEVPPEVNRAFTLASGLIELADREFDTINEVVTAQKALDERESVQAATEPSLELTAAAVRGILEHELPQNPRSRAEQYEWLVDVLRANGVDTVPLAYALFKTADWAFAARRIEYRFPPGHVRAADDVLLHRFGTQYVDRTHFMDDDGTRRAKLEYRLRRLGP</sequence>
<comment type="caution">
    <text evidence="2">The sequence shown here is derived from an EMBL/GenBank/DDBJ whole genome shotgun (WGS) entry which is preliminary data.</text>
</comment>
<dbReference type="Gene3D" id="1.10.287.860">
    <property type="entry name" value="Nucleotidyltransferase"/>
    <property type="match status" value="1"/>
</dbReference>
<proteinExistence type="predicted"/>
<dbReference type="PANTHER" id="PTHR41773">
    <property type="entry name" value="GTP PYROPHOSPHATASE-RELATED"/>
    <property type="match status" value="1"/>
</dbReference>
<dbReference type="SUPFAM" id="SSF81301">
    <property type="entry name" value="Nucleotidyltransferase"/>
    <property type="match status" value="1"/>
</dbReference>
<keyword evidence="3" id="KW-1185">Reference proteome</keyword>
<dbReference type="RefSeq" id="WP_227895899.1">
    <property type="nucleotide sequence ID" value="NZ_CP099466.1"/>
</dbReference>
<dbReference type="CDD" id="cd05399">
    <property type="entry name" value="NT_Rel-Spo_like"/>
    <property type="match status" value="1"/>
</dbReference>
<feature type="domain" description="RelA/SpoT" evidence="1">
    <location>
        <begin position="52"/>
        <end position="182"/>
    </location>
</feature>
<organism evidence="2 3">
    <name type="scientific">Arthrobacter caoxuetaonis</name>
    <dbReference type="NCBI Taxonomy" id="2886935"/>
    <lineage>
        <taxon>Bacteria</taxon>
        <taxon>Bacillati</taxon>
        <taxon>Actinomycetota</taxon>
        <taxon>Actinomycetes</taxon>
        <taxon>Micrococcales</taxon>
        <taxon>Micrococcaceae</taxon>
        <taxon>Arthrobacter</taxon>
    </lineage>
</organism>
<dbReference type="Proteomes" id="UP001139158">
    <property type="component" value="Unassembled WGS sequence"/>
</dbReference>
<reference evidence="2" key="1">
    <citation type="submission" date="2021-10" db="EMBL/GenBank/DDBJ databases">
        <title>Novel species in genus Arthrobacter.</title>
        <authorList>
            <person name="Liu Y."/>
        </authorList>
    </citation>
    <scope>NUCLEOTIDE SEQUENCE</scope>
    <source>
        <strain evidence="2">Zg-Y453</strain>
    </source>
</reference>
<dbReference type="GO" id="GO:0015969">
    <property type="term" value="P:guanosine tetraphosphate metabolic process"/>
    <property type="evidence" value="ECO:0007669"/>
    <property type="project" value="InterPro"/>
</dbReference>
<dbReference type="InterPro" id="IPR007685">
    <property type="entry name" value="RelA_SpoT"/>
</dbReference>
<name>A0A9X1MDF4_9MICC</name>
<evidence type="ECO:0000313" key="3">
    <source>
        <dbReference type="Proteomes" id="UP001139158"/>
    </source>
</evidence>
<gene>
    <name evidence="2" type="ORF">LJ757_09425</name>
</gene>
<dbReference type="Gene3D" id="3.30.460.10">
    <property type="entry name" value="Beta Polymerase, domain 2"/>
    <property type="match status" value="1"/>
</dbReference>
<dbReference type="InterPro" id="IPR043519">
    <property type="entry name" value="NT_sf"/>
</dbReference>
<dbReference type="PANTHER" id="PTHR41773:SF1">
    <property type="entry name" value="RELA_SPOT DOMAIN-CONTAINING PROTEIN"/>
    <property type="match status" value="1"/>
</dbReference>
<dbReference type="SMART" id="SM00954">
    <property type="entry name" value="RelA_SpoT"/>
    <property type="match status" value="1"/>
</dbReference>